<dbReference type="NCBIfam" id="TIGR03083">
    <property type="entry name" value="maleylpyruvate isomerase family mycothiol-dependent enzyme"/>
    <property type="match status" value="1"/>
</dbReference>
<feature type="domain" description="Mycothiol-dependent maleylpyruvate isomerase metal-binding" evidence="1">
    <location>
        <begin position="13"/>
        <end position="129"/>
    </location>
</feature>
<evidence type="ECO:0000313" key="3">
    <source>
        <dbReference type="Proteomes" id="UP000579153"/>
    </source>
</evidence>
<dbReference type="InterPro" id="IPR017517">
    <property type="entry name" value="Maleyloyr_isom"/>
</dbReference>
<accession>A0A7W9GBJ3</accession>
<dbReference type="GO" id="GO:0046872">
    <property type="term" value="F:metal ion binding"/>
    <property type="evidence" value="ECO:0007669"/>
    <property type="project" value="InterPro"/>
</dbReference>
<protein>
    <submittedName>
        <fullName evidence="2">Uncharacterized protein (TIGR03083 family)</fullName>
    </submittedName>
</protein>
<dbReference type="InterPro" id="IPR024344">
    <property type="entry name" value="MDMPI_metal-binding"/>
</dbReference>
<dbReference type="AlphaFoldDB" id="A0A7W9GBJ3"/>
<dbReference type="SUPFAM" id="SSF109854">
    <property type="entry name" value="DinB/YfiT-like putative metalloenzymes"/>
    <property type="match status" value="1"/>
</dbReference>
<comment type="caution">
    <text evidence="2">The sequence shown here is derived from an EMBL/GenBank/DDBJ whole genome shotgun (WGS) entry which is preliminary data.</text>
</comment>
<name>A0A7W9GBJ3_9ACTN</name>
<reference evidence="2 3" key="1">
    <citation type="submission" date="2020-08" db="EMBL/GenBank/DDBJ databases">
        <title>Sequencing the genomes of 1000 actinobacteria strains.</title>
        <authorList>
            <person name="Klenk H.-P."/>
        </authorList>
    </citation>
    <scope>NUCLEOTIDE SEQUENCE [LARGE SCALE GENOMIC DNA]</scope>
    <source>
        <strain evidence="2 3">DSM 45507</strain>
    </source>
</reference>
<dbReference type="InterPro" id="IPR034660">
    <property type="entry name" value="DinB/YfiT-like"/>
</dbReference>
<dbReference type="Gene3D" id="1.20.120.450">
    <property type="entry name" value="dinb family like domain"/>
    <property type="match status" value="1"/>
</dbReference>
<dbReference type="Pfam" id="PF11716">
    <property type="entry name" value="MDMPI_N"/>
    <property type="match status" value="1"/>
</dbReference>
<evidence type="ECO:0000313" key="2">
    <source>
        <dbReference type="EMBL" id="MBB5780754.1"/>
    </source>
</evidence>
<sequence length="202" mass="22147">MRHDDILIWTKAERLSLAAFLEDLDDHEWDAASLCDGWTIRDVAAHLTLSTRTTLFVAIRGAIRARGDFNRMVADLARERAARFQPHELIAQLRETAGSARRAPGASPLDPLVDALVHGQDMARPLGRTREMPAEAAVAALDHVVAGKFYGGRELLRTTRLIATDADWSAGEGPREVRGPAADLLLLATGRPAAREDLRSTR</sequence>
<proteinExistence type="predicted"/>
<dbReference type="RefSeq" id="WP_185074169.1">
    <property type="nucleotide sequence ID" value="NZ_JACHMB010000001.1"/>
</dbReference>
<organism evidence="2 3">
    <name type="scientific">Nonomuraea jabiensis</name>
    <dbReference type="NCBI Taxonomy" id="882448"/>
    <lineage>
        <taxon>Bacteria</taxon>
        <taxon>Bacillati</taxon>
        <taxon>Actinomycetota</taxon>
        <taxon>Actinomycetes</taxon>
        <taxon>Streptosporangiales</taxon>
        <taxon>Streptosporangiaceae</taxon>
        <taxon>Nonomuraea</taxon>
    </lineage>
</organism>
<dbReference type="Proteomes" id="UP000579153">
    <property type="component" value="Unassembled WGS sequence"/>
</dbReference>
<keyword evidence="3" id="KW-1185">Reference proteome</keyword>
<gene>
    <name evidence="2" type="ORF">HD596_007510</name>
</gene>
<evidence type="ECO:0000259" key="1">
    <source>
        <dbReference type="Pfam" id="PF11716"/>
    </source>
</evidence>
<dbReference type="EMBL" id="JACHMB010000001">
    <property type="protein sequence ID" value="MBB5780754.1"/>
    <property type="molecule type" value="Genomic_DNA"/>
</dbReference>